<accession>A0AAV5CDA6</accession>
<sequence length="225" mass="24886">MSNGWGWLLRPRSMVWGGWGVFDRAEKTALGASGRTDVEHDRPEKTTCGQRSASWRRNAAGEFIEDNVRALEYVLEAEHDRGVRCREDVEAERVDQSDNHEAKNGWARSPPSDVFERSEPPPTSPPHCRPRHGDAIDTSLAATGTAFGGQLSGQPRACYPPLRLSLVPRRSCHGAEAALFRAGQKIKQVASVSNPLVKHFVELRLSAAYRHSCRCLLLVGLVPIL</sequence>
<organism evidence="2 3">
    <name type="scientific">Eleusine coracana subsp. coracana</name>
    <dbReference type="NCBI Taxonomy" id="191504"/>
    <lineage>
        <taxon>Eukaryota</taxon>
        <taxon>Viridiplantae</taxon>
        <taxon>Streptophyta</taxon>
        <taxon>Embryophyta</taxon>
        <taxon>Tracheophyta</taxon>
        <taxon>Spermatophyta</taxon>
        <taxon>Magnoliopsida</taxon>
        <taxon>Liliopsida</taxon>
        <taxon>Poales</taxon>
        <taxon>Poaceae</taxon>
        <taxon>PACMAD clade</taxon>
        <taxon>Chloridoideae</taxon>
        <taxon>Cynodonteae</taxon>
        <taxon>Eleusininae</taxon>
        <taxon>Eleusine</taxon>
    </lineage>
</organism>
<keyword evidence="3" id="KW-1185">Reference proteome</keyword>
<evidence type="ECO:0000256" key="1">
    <source>
        <dbReference type="SAM" id="MobiDB-lite"/>
    </source>
</evidence>
<protein>
    <submittedName>
        <fullName evidence="2">Uncharacterized protein</fullName>
    </submittedName>
</protein>
<dbReference type="AlphaFoldDB" id="A0AAV5CDA6"/>
<feature type="region of interest" description="Disordered" evidence="1">
    <location>
        <begin position="32"/>
        <end position="52"/>
    </location>
</feature>
<evidence type="ECO:0000313" key="3">
    <source>
        <dbReference type="Proteomes" id="UP001054889"/>
    </source>
</evidence>
<feature type="compositionally biased region" description="Basic and acidic residues" evidence="1">
    <location>
        <begin position="36"/>
        <end position="45"/>
    </location>
</feature>
<name>A0AAV5CDA6_ELECO</name>
<dbReference type="EMBL" id="BQKI01000006">
    <property type="protein sequence ID" value="GJM96224.1"/>
    <property type="molecule type" value="Genomic_DNA"/>
</dbReference>
<reference evidence="2" key="2">
    <citation type="submission" date="2021-12" db="EMBL/GenBank/DDBJ databases">
        <title>Resequencing data analysis of finger millet.</title>
        <authorList>
            <person name="Hatakeyama M."/>
            <person name="Aluri S."/>
            <person name="Balachadran M.T."/>
            <person name="Sivarajan S.R."/>
            <person name="Poveda L."/>
            <person name="Shimizu-Inatsugi R."/>
            <person name="Schlapbach R."/>
            <person name="Sreeman S.M."/>
            <person name="Shimizu K.K."/>
        </authorList>
    </citation>
    <scope>NUCLEOTIDE SEQUENCE</scope>
</reference>
<gene>
    <name evidence="2" type="primary">ga13040</name>
    <name evidence="2" type="ORF">PR202_ga13040</name>
</gene>
<dbReference type="Proteomes" id="UP001054889">
    <property type="component" value="Unassembled WGS sequence"/>
</dbReference>
<proteinExistence type="predicted"/>
<reference evidence="2" key="1">
    <citation type="journal article" date="2018" name="DNA Res.">
        <title>Multiple hybrid de novo genome assembly of finger millet, an orphan allotetraploid crop.</title>
        <authorList>
            <person name="Hatakeyama M."/>
            <person name="Aluri S."/>
            <person name="Balachadran M.T."/>
            <person name="Sivarajan S.R."/>
            <person name="Patrignani A."/>
            <person name="Gruter S."/>
            <person name="Poveda L."/>
            <person name="Shimizu-Inatsugi R."/>
            <person name="Baeten J."/>
            <person name="Francoijs K.J."/>
            <person name="Nataraja K.N."/>
            <person name="Reddy Y.A.N."/>
            <person name="Phadnis S."/>
            <person name="Ravikumar R.L."/>
            <person name="Schlapbach R."/>
            <person name="Sreeman S.M."/>
            <person name="Shimizu K.K."/>
        </authorList>
    </citation>
    <scope>NUCLEOTIDE SEQUENCE</scope>
</reference>
<feature type="compositionally biased region" description="Basic and acidic residues" evidence="1">
    <location>
        <begin position="89"/>
        <end position="103"/>
    </location>
</feature>
<feature type="region of interest" description="Disordered" evidence="1">
    <location>
        <begin position="89"/>
        <end position="135"/>
    </location>
</feature>
<evidence type="ECO:0000313" key="2">
    <source>
        <dbReference type="EMBL" id="GJM96224.1"/>
    </source>
</evidence>
<comment type="caution">
    <text evidence="2">The sequence shown here is derived from an EMBL/GenBank/DDBJ whole genome shotgun (WGS) entry which is preliminary data.</text>
</comment>